<proteinExistence type="predicted"/>
<evidence type="ECO:0000313" key="3">
    <source>
        <dbReference type="Proteomes" id="UP000322110"/>
    </source>
</evidence>
<sequence>MTASFKTPPPETLAAEILRQTAKSGPGKSICPSEVARALAPEEHWRSLMTPVRDAALALQRDGRIEILRKGKPVPPEAVRGVIRLRQAPEAGPDRSAEE</sequence>
<gene>
    <name evidence="2" type="ORF">F0Q34_15975</name>
</gene>
<dbReference type="Pfam" id="PF11625">
    <property type="entry name" value="DUF3253"/>
    <property type="match status" value="1"/>
</dbReference>
<dbReference type="InterPro" id="IPR036390">
    <property type="entry name" value="WH_DNA-bd_sf"/>
</dbReference>
<dbReference type="InterPro" id="IPR021660">
    <property type="entry name" value="DUF3253"/>
</dbReference>
<comment type="caution">
    <text evidence="2">The sequence shown here is derived from an EMBL/GenBank/DDBJ whole genome shotgun (WGS) entry which is preliminary data.</text>
</comment>
<reference evidence="2 3" key="1">
    <citation type="journal article" date="2015" name="Int. J. Syst. Evol. Microbiol.">
        <title>Roseomonas oryzae sp. nov., isolated from paddy rhizosphere soil.</title>
        <authorList>
            <person name="Ramaprasad E.V."/>
            <person name="Sasikala Ch."/>
            <person name="Ramana Ch.V."/>
        </authorList>
    </citation>
    <scope>NUCLEOTIDE SEQUENCE [LARGE SCALE GENOMIC DNA]</scope>
    <source>
        <strain evidence="2 3">KCTC 42542</strain>
    </source>
</reference>
<accession>A0A5B2TCS4</accession>
<organism evidence="2 3">
    <name type="scientific">Teichococcus oryzae</name>
    <dbReference type="NCBI Taxonomy" id="1608942"/>
    <lineage>
        <taxon>Bacteria</taxon>
        <taxon>Pseudomonadati</taxon>
        <taxon>Pseudomonadota</taxon>
        <taxon>Alphaproteobacteria</taxon>
        <taxon>Acetobacterales</taxon>
        <taxon>Roseomonadaceae</taxon>
        <taxon>Roseomonas</taxon>
    </lineage>
</organism>
<dbReference type="AlphaFoldDB" id="A0A5B2TCS4"/>
<dbReference type="Gene3D" id="1.10.10.10">
    <property type="entry name" value="Winged helix-like DNA-binding domain superfamily/Winged helix DNA-binding domain"/>
    <property type="match status" value="1"/>
</dbReference>
<evidence type="ECO:0000313" key="2">
    <source>
        <dbReference type="EMBL" id="KAA2212316.1"/>
    </source>
</evidence>
<evidence type="ECO:0000256" key="1">
    <source>
        <dbReference type="SAM" id="MobiDB-lite"/>
    </source>
</evidence>
<dbReference type="Proteomes" id="UP000322110">
    <property type="component" value="Unassembled WGS sequence"/>
</dbReference>
<name>A0A5B2TCS4_9PROT</name>
<dbReference type="SUPFAM" id="SSF46785">
    <property type="entry name" value="Winged helix' DNA-binding domain"/>
    <property type="match status" value="1"/>
</dbReference>
<dbReference type="RefSeq" id="WP_149813236.1">
    <property type="nucleotide sequence ID" value="NZ_VUKA01000009.1"/>
</dbReference>
<feature type="region of interest" description="Disordered" evidence="1">
    <location>
        <begin position="79"/>
        <end position="99"/>
    </location>
</feature>
<dbReference type="EMBL" id="VUKA01000009">
    <property type="protein sequence ID" value="KAA2212316.1"/>
    <property type="molecule type" value="Genomic_DNA"/>
</dbReference>
<dbReference type="OrthoDB" id="7631458at2"/>
<keyword evidence="3" id="KW-1185">Reference proteome</keyword>
<protein>
    <submittedName>
        <fullName evidence="2">DUF3253 domain-containing protein</fullName>
    </submittedName>
</protein>
<dbReference type="InterPro" id="IPR036388">
    <property type="entry name" value="WH-like_DNA-bd_sf"/>
</dbReference>